<dbReference type="EMBL" id="JAZHGC010000064">
    <property type="protein sequence ID" value="MEM5291928.1"/>
    <property type="molecule type" value="Genomic_DNA"/>
</dbReference>
<reference evidence="1 2" key="1">
    <citation type="submission" date="2024-01" db="EMBL/GenBank/DDBJ databases">
        <title>The diversity of rhizobia nodulating Mimosa spp. in eleven states of Brazil covering several biomes is determined by host plant, location, and edaphic factors.</title>
        <authorList>
            <person name="Rouws L."/>
            <person name="Barauna A."/>
            <person name="Beukes C."/>
            <person name="De Faria S.M."/>
            <person name="Gross E."/>
            <person name="Dos Reis Junior F.B."/>
            <person name="Simon M."/>
            <person name="Maluk M."/>
            <person name="Odee D.W."/>
            <person name="Kenicer G."/>
            <person name="Young J.P.W."/>
            <person name="Reis V.M."/>
            <person name="Zilli J."/>
            <person name="James E.K."/>
        </authorList>
    </citation>
    <scope>NUCLEOTIDE SEQUENCE [LARGE SCALE GENOMIC DNA]</scope>
    <source>
        <strain evidence="1 2">JPY77</strain>
    </source>
</reference>
<protein>
    <submittedName>
        <fullName evidence="1">Methylamine utilization protein MauJ</fullName>
    </submittedName>
</protein>
<comment type="caution">
    <text evidence="1">The sequence shown here is derived from an EMBL/GenBank/DDBJ whole genome shotgun (WGS) entry which is preliminary data.</text>
</comment>
<name>A0ABU9QR06_9BURK</name>
<dbReference type="RefSeq" id="WP_201653441.1">
    <property type="nucleotide sequence ID" value="NZ_CAJHCS010000018.1"/>
</dbReference>
<accession>A0ABU9QR06</accession>
<organism evidence="1 2">
    <name type="scientific">Paraburkholderia sabiae</name>
    <dbReference type="NCBI Taxonomy" id="273251"/>
    <lineage>
        <taxon>Bacteria</taxon>
        <taxon>Pseudomonadati</taxon>
        <taxon>Pseudomonadota</taxon>
        <taxon>Betaproteobacteria</taxon>
        <taxon>Burkholderiales</taxon>
        <taxon>Burkholderiaceae</taxon>
        <taxon>Paraburkholderia</taxon>
    </lineage>
</organism>
<sequence length="488" mass="53677">MFAKNLEHFLVNHFKGSDVASDDLADVAQRFESLRGHRQLPQGRENRSRHLSVAGVAASLLGFATSRPNWAGHAATILKDLRPVGGTVASCWGAANFVAAIETVLTDADARATLSRISMSSAESGTNVYGIASVTYRHDGALRTVWFVSQFAVSLTTPGAELTFDPGTVEPEVARNLSLNGRFFERLVRAIALSLMSSAEPEGDGSEYDAVEAEQARRAAIGVTGSSRFLNVGIDTQVTWPKSELLVKFDKYHLVLMPKTKEHTQSVHIDLVGNQLTRRAANTVINRFLSTLAWCDDQFAIVEGGWAGNPIPVPVRKRDLAFATVHTWIFSRTILGEDKARRALALYREGLNAEAASLTSYAVLSFFKVIELGYRESERVKKWIGRGFQSIAQEAHADDVRMSAFLEDCRAASPEDYIWEACRLAVAHASLKSPSDADDAAEIRRLSVASYVLRLLARRFIRERYKISESPVSDVAEMSDTSSDGNRH</sequence>
<dbReference type="InterPro" id="IPR035383">
    <property type="entry name" value="MauJ"/>
</dbReference>
<dbReference type="Proteomes" id="UP001494588">
    <property type="component" value="Unassembled WGS sequence"/>
</dbReference>
<gene>
    <name evidence="1" type="primary">mauJ</name>
    <name evidence="1" type="ORF">V4C55_40145</name>
</gene>
<keyword evidence="2" id="KW-1185">Reference proteome</keyword>
<proteinExistence type="predicted"/>
<evidence type="ECO:0000313" key="1">
    <source>
        <dbReference type="EMBL" id="MEM5291928.1"/>
    </source>
</evidence>
<evidence type="ECO:0000313" key="2">
    <source>
        <dbReference type="Proteomes" id="UP001494588"/>
    </source>
</evidence>
<dbReference type="Pfam" id="PF17419">
    <property type="entry name" value="MauJ"/>
    <property type="match status" value="1"/>
</dbReference>